<evidence type="ECO:0000313" key="2">
    <source>
        <dbReference type="Proteomes" id="UP000501793"/>
    </source>
</evidence>
<accession>A0ACA8Z9L1</accession>
<evidence type="ECO:0000313" key="1">
    <source>
        <dbReference type="EMBL" id="CAB3392544.1"/>
    </source>
</evidence>
<name>A0ACA8Z9L1_9BACL</name>
<organism evidence="1 2">
    <name type="scientific">Kyrpidia spormannii</name>
    <dbReference type="NCBI Taxonomy" id="2055160"/>
    <lineage>
        <taxon>Bacteria</taxon>
        <taxon>Bacillati</taxon>
        <taxon>Bacillota</taxon>
        <taxon>Bacilli</taxon>
        <taxon>Bacillales</taxon>
        <taxon>Alicyclobacillaceae</taxon>
        <taxon>Kyrpidia</taxon>
    </lineage>
</organism>
<protein>
    <submittedName>
        <fullName evidence="1">Uncharacterized protein</fullName>
    </submittedName>
</protein>
<gene>
    <name evidence="1" type="ORF">FAVT5_1925</name>
</gene>
<proteinExistence type="predicted"/>
<dbReference type="Proteomes" id="UP000501793">
    <property type="component" value="Chromosome"/>
</dbReference>
<dbReference type="EMBL" id="LR792684">
    <property type="protein sequence ID" value="CAB3392544.1"/>
    <property type="molecule type" value="Genomic_DNA"/>
</dbReference>
<reference evidence="1" key="1">
    <citation type="submission" date="2020-04" db="EMBL/GenBank/DDBJ databases">
        <authorList>
            <person name="Hogendoorn C."/>
        </authorList>
    </citation>
    <scope>NUCLEOTIDE SEQUENCE</scope>
    <source>
        <strain evidence="1">FAVT5</strain>
    </source>
</reference>
<sequence>MFLFCAVNLSFAASHDPKGFRGKRRSSRLRVVFAGQNRQGVGKGTGHVRALHIFGGEWYYGCNRDQTFDPFV</sequence>
<keyword evidence="2" id="KW-1185">Reference proteome</keyword>